<keyword evidence="2" id="KW-0812">Transmembrane</keyword>
<proteinExistence type="predicted"/>
<evidence type="ECO:0000256" key="1">
    <source>
        <dbReference type="SAM" id="MobiDB-lite"/>
    </source>
</evidence>
<dbReference type="GO" id="GO:0005886">
    <property type="term" value="C:plasma membrane"/>
    <property type="evidence" value="ECO:0007669"/>
    <property type="project" value="TreeGrafter"/>
</dbReference>
<evidence type="ECO:0000256" key="2">
    <source>
        <dbReference type="SAM" id="Phobius"/>
    </source>
</evidence>
<evidence type="ECO:0000313" key="3">
    <source>
        <dbReference type="EMBL" id="SDX50839.1"/>
    </source>
</evidence>
<dbReference type="Proteomes" id="UP000199675">
    <property type="component" value="Unassembled WGS sequence"/>
</dbReference>
<keyword evidence="4" id="KW-1185">Reference proteome</keyword>
<feature type="transmembrane region" description="Helical" evidence="2">
    <location>
        <begin position="41"/>
        <end position="63"/>
    </location>
</feature>
<evidence type="ECO:0008006" key="5">
    <source>
        <dbReference type="Google" id="ProtNLM"/>
    </source>
</evidence>
<dbReference type="PANTHER" id="PTHR30441:SF8">
    <property type="entry name" value="DUF748 DOMAIN-CONTAINING PROTEIN"/>
    <property type="match status" value="1"/>
</dbReference>
<dbReference type="InterPro" id="IPR008023">
    <property type="entry name" value="DUF748"/>
</dbReference>
<sequence>MQAGKWESAVAKQGEESQGDVQPGSAKAKQDTVKAVYKRGWFWAALVVVLYALAGFAGLPWWLERNLPTQAQQYMGWQTTVENISVNPFAMTVEVTGLAAQDANAEPVLAFDRFYVDLGFWQLVTGVVAFDTIELVEPNIRLDLLEDYNVNFARDWQAHNPVVDEPDAAPAEPEEAGSGPKIYLGKLQISGGELMFRDFSMAQPESFSISPLDFGISDLATYSRDGSNSNYSLEGALGEKTTFSWAGSLSVSPLHSSGHLRIADIDSAIIAHFIQEVMPYSLQSGSVTLESDYELLGGDGISLITRDGTLGIRALALAIAGDDDTPQLSINRVDVSGINFSLREHYAGIAKVAVDGLQVSAVKGADGELNWLRPLAAATPSAAEADGEAGTGDGAGFRWSVDEIAVSGSQVQWRDEQLDTPVDLALQGIDLSIGKLSQQFEEPVPYELAANLVAGGNLRARGQATLVPFTLETALSANEVVLGQFEPYVQMATNLVIRDGRLTVDGELDLDGQKDPMTGTFSGTGELKALDLGLKDDDEPLLGWQTLQLAPIEYNLSPARLEIGTVTLSAPRVQVTKNEDGDENVSRIARVGEASAAPEEGEAEDGGEPGMIFRIGEFVLQDGAVSYTDRNITPTFATRVHELNGTVTGLSNIAPQQGSVAIKGRIGELGRVDFGGSLGALGGEDTTELKLDLSQLSLPTLSPYFGRYVGYNVDSGKLNLDLTYQITGEHIKAENLVILDQLELGQEVDSEDAVNAPVELGLALLRDRDGVIEVDLPVEGDLNDPEFRVGRVVARAFVNLLVKAAASPFSMLGSMAELAGLSAEELGTVYFEAGSEDLVAGEEEKLSALAQALQERSELVLNIRGAVSQELDGLVLKQQVLARRIGLNGELVTSERIDRLEGEYRRVNGSDALEVMRSEQGDNPQDWEIALVKALTQDLNLPPEAFGNLALARGQGLQRQLLQQYEIPPDQLFLRDPQLNASGNEDGEVAVQFTLDARS</sequence>
<dbReference type="EMBL" id="FNNE01000010">
    <property type="protein sequence ID" value="SDX50839.1"/>
    <property type="molecule type" value="Genomic_DNA"/>
</dbReference>
<dbReference type="Pfam" id="PF05359">
    <property type="entry name" value="DUF748"/>
    <property type="match status" value="2"/>
</dbReference>
<protein>
    <recommendedName>
        <fullName evidence="5">DUF748 domain-containing protein</fullName>
    </recommendedName>
</protein>
<dbReference type="PANTHER" id="PTHR30441">
    <property type="entry name" value="DUF748 DOMAIN-CONTAINING PROTEIN"/>
    <property type="match status" value="1"/>
</dbReference>
<accession>A0A1H3CBE4</accession>
<dbReference type="GO" id="GO:0090313">
    <property type="term" value="P:regulation of protein targeting to membrane"/>
    <property type="evidence" value="ECO:0007669"/>
    <property type="project" value="TreeGrafter"/>
</dbReference>
<dbReference type="STRING" id="488533.SAMN04487960_11090"/>
<organism evidence="3 4">
    <name type="scientific">Marinobacter mobilis</name>
    <dbReference type="NCBI Taxonomy" id="488533"/>
    <lineage>
        <taxon>Bacteria</taxon>
        <taxon>Pseudomonadati</taxon>
        <taxon>Pseudomonadota</taxon>
        <taxon>Gammaproteobacteria</taxon>
        <taxon>Pseudomonadales</taxon>
        <taxon>Marinobacteraceae</taxon>
        <taxon>Marinobacter</taxon>
    </lineage>
</organism>
<dbReference type="InterPro" id="IPR052894">
    <property type="entry name" value="AsmA-related"/>
</dbReference>
<evidence type="ECO:0000313" key="4">
    <source>
        <dbReference type="Proteomes" id="UP000199675"/>
    </source>
</evidence>
<feature type="region of interest" description="Disordered" evidence="1">
    <location>
        <begin position="1"/>
        <end position="25"/>
    </location>
</feature>
<dbReference type="OrthoDB" id="9757969at2"/>
<keyword evidence="2" id="KW-0472">Membrane</keyword>
<name>A0A1H3CBE4_9GAMM</name>
<keyword evidence="2" id="KW-1133">Transmembrane helix</keyword>
<reference evidence="3 4" key="1">
    <citation type="submission" date="2016-10" db="EMBL/GenBank/DDBJ databases">
        <authorList>
            <person name="de Groot N.N."/>
        </authorList>
    </citation>
    <scope>NUCLEOTIDE SEQUENCE [LARGE SCALE GENOMIC DNA]</scope>
    <source>
        <strain evidence="3 4">CGMCC 1.7059</strain>
    </source>
</reference>
<dbReference type="AlphaFoldDB" id="A0A1H3CBE4"/>
<gene>
    <name evidence="3" type="ORF">SAMN04487960_11090</name>
</gene>